<comment type="caution">
    <text evidence="4">The sequence shown here is derived from an EMBL/GenBank/DDBJ whole genome shotgun (WGS) entry which is preliminary data.</text>
</comment>
<dbReference type="InterPro" id="IPR036397">
    <property type="entry name" value="RNaseH_sf"/>
</dbReference>
<evidence type="ECO:0000256" key="1">
    <source>
        <dbReference type="SAM" id="MobiDB-lite"/>
    </source>
</evidence>
<dbReference type="InterPro" id="IPR050951">
    <property type="entry name" value="Retrovirus_Pol_polyprotein"/>
</dbReference>
<protein>
    <submittedName>
        <fullName evidence="4">Retrovirus-related Pol polyprotein from transposon</fullName>
    </submittedName>
</protein>
<dbReference type="SUPFAM" id="SSF53098">
    <property type="entry name" value="Ribonuclease H-like"/>
    <property type="match status" value="1"/>
</dbReference>
<evidence type="ECO:0000259" key="3">
    <source>
        <dbReference type="Pfam" id="PF13456"/>
    </source>
</evidence>
<dbReference type="InterPro" id="IPR043128">
    <property type="entry name" value="Rev_trsase/Diguanyl_cyclase"/>
</dbReference>
<evidence type="ECO:0000259" key="2">
    <source>
        <dbReference type="Pfam" id="PF00078"/>
    </source>
</evidence>
<name>A0AAW2RG75_SESRA</name>
<dbReference type="Gene3D" id="3.30.420.10">
    <property type="entry name" value="Ribonuclease H-like superfamily/Ribonuclease H"/>
    <property type="match status" value="1"/>
</dbReference>
<feature type="region of interest" description="Disordered" evidence="1">
    <location>
        <begin position="1"/>
        <end position="28"/>
    </location>
</feature>
<dbReference type="CDD" id="cd01647">
    <property type="entry name" value="RT_LTR"/>
    <property type="match status" value="1"/>
</dbReference>
<dbReference type="SUPFAM" id="SSF56672">
    <property type="entry name" value="DNA/RNA polymerases"/>
    <property type="match status" value="1"/>
</dbReference>
<dbReference type="Gene3D" id="3.10.10.10">
    <property type="entry name" value="HIV Type 1 Reverse Transcriptase, subunit A, domain 1"/>
    <property type="match status" value="1"/>
</dbReference>
<evidence type="ECO:0000313" key="4">
    <source>
        <dbReference type="EMBL" id="KAL0378438.1"/>
    </source>
</evidence>
<dbReference type="GO" id="GO:0004523">
    <property type="term" value="F:RNA-DNA hybrid ribonuclease activity"/>
    <property type="evidence" value="ECO:0007669"/>
    <property type="project" value="InterPro"/>
</dbReference>
<reference evidence="4" key="2">
    <citation type="journal article" date="2024" name="Plant">
        <title>Genomic evolution and insights into agronomic trait innovations of Sesamum species.</title>
        <authorList>
            <person name="Miao H."/>
            <person name="Wang L."/>
            <person name="Qu L."/>
            <person name="Liu H."/>
            <person name="Sun Y."/>
            <person name="Le M."/>
            <person name="Wang Q."/>
            <person name="Wei S."/>
            <person name="Zheng Y."/>
            <person name="Lin W."/>
            <person name="Duan Y."/>
            <person name="Cao H."/>
            <person name="Xiong S."/>
            <person name="Wang X."/>
            <person name="Wei L."/>
            <person name="Li C."/>
            <person name="Ma Q."/>
            <person name="Ju M."/>
            <person name="Zhao R."/>
            <person name="Li G."/>
            <person name="Mu C."/>
            <person name="Tian Q."/>
            <person name="Mei H."/>
            <person name="Zhang T."/>
            <person name="Gao T."/>
            <person name="Zhang H."/>
        </authorList>
    </citation>
    <scope>NUCLEOTIDE SEQUENCE</scope>
    <source>
        <strain evidence="4">G02</strain>
    </source>
</reference>
<dbReference type="PANTHER" id="PTHR37984">
    <property type="entry name" value="PROTEIN CBG26694"/>
    <property type="match status" value="1"/>
</dbReference>
<dbReference type="InterPro" id="IPR000477">
    <property type="entry name" value="RT_dom"/>
</dbReference>
<dbReference type="Pfam" id="PF00078">
    <property type="entry name" value="RVT_1"/>
    <property type="match status" value="1"/>
</dbReference>
<feature type="domain" description="RNase H type-1" evidence="3">
    <location>
        <begin position="313"/>
        <end position="375"/>
    </location>
</feature>
<feature type="domain" description="Reverse transcriptase" evidence="2">
    <location>
        <begin position="143"/>
        <end position="236"/>
    </location>
</feature>
<organism evidence="4">
    <name type="scientific">Sesamum radiatum</name>
    <name type="common">Black benniseed</name>
    <dbReference type="NCBI Taxonomy" id="300843"/>
    <lineage>
        <taxon>Eukaryota</taxon>
        <taxon>Viridiplantae</taxon>
        <taxon>Streptophyta</taxon>
        <taxon>Embryophyta</taxon>
        <taxon>Tracheophyta</taxon>
        <taxon>Spermatophyta</taxon>
        <taxon>Magnoliopsida</taxon>
        <taxon>eudicotyledons</taxon>
        <taxon>Gunneridae</taxon>
        <taxon>Pentapetalae</taxon>
        <taxon>asterids</taxon>
        <taxon>lamiids</taxon>
        <taxon>Lamiales</taxon>
        <taxon>Pedaliaceae</taxon>
        <taxon>Sesamum</taxon>
    </lineage>
</organism>
<sequence>MEVDTTNPEDHESSPAQEEQQWATPTRVQPAEELMSIQLVPGNPTKPLKLFPAKPYTSRIINYLSAVNADIFTWTANNLTGIDPSIIVHALNVDPSYPSVKLKKRHLGPTKDKVIQDEVSKLLLVGHIKELQFSEWLSNIVLVPKPCTKWRMCIDFHDVNKACPKDFYPLPRINQLVDSTTGHKLLSLMDASQGYHQIMLNPDDQKRVSFITSGGINIQHTEKVPYEAQQCAFGVRSGKFLGYLVTKKGIEVNPEMIRAIQEMKPPTNLNEVQGLARRITALSRSAIKAQALAEFVQEATFTEGSKEYALHFDFKASNNEAEYEALTVGIKMALDAGAKNIIAYTDSQLVTKQMEGEYEVKEGRMKDYLQKGGKIQDWCIEQGIQQRFTSVEHSQAKGQVEVINGILVQGIKTKLAQAGGQRVDALLGVLSSQQKQDRRPS</sequence>
<proteinExistence type="predicted"/>
<dbReference type="InterPro" id="IPR012337">
    <property type="entry name" value="RNaseH-like_sf"/>
</dbReference>
<dbReference type="AlphaFoldDB" id="A0AAW2RG75"/>
<dbReference type="GO" id="GO:0003676">
    <property type="term" value="F:nucleic acid binding"/>
    <property type="evidence" value="ECO:0007669"/>
    <property type="project" value="InterPro"/>
</dbReference>
<dbReference type="Pfam" id="PF13456">
    <property type="entry name" value="RVT_3"/>
    <property type="match status" value="1"/>
</dbReference>
<accession>A0AAW2RG75</accession>
<dbReference type="EMBL" id="JACGWJ010000013">
    <property type="protein sequence ID" value="KAL0378438.1"/>
    <property type="molecule type" value="Genomic_DNA"/>
</dbReference>
<reference evidence="4" key="1">
    <citation type="submission" date="2020-06" db="EMBL/GenBank/DDBJ databases">
        <authorList>
            <person name="Li T."/>
            <person name="Hu X."/>
            <person name="Zhang T."/>
            <person name="Song X."/>
            <person name="Zhang H."/>
            <person name="Dai N."/>
            <person name="Sheng W."/>
            <person name="Hou X."/>
            <person name="Wei L."/>
        </authorList>
    </citation>
    <scope>NUCLEOTIDE SEQUENCE</scope>
    <source>
        <strain evidence="4">G02</strain>
        <tissue evidence="4">Leaf</tissue>
    </source>
</reference>
<dbReference type="Gene3D" id="3.30.70.270">
    <property type="match status" value="1"/>
</dbReference>
<dbReference type="InterPro" id="IPR043502">
    <property type="entry name" value="DNA/RNA_pol_sf"/>
</dbReference>
<dbReference type="PANTHER" id="PTHR37984:SF5">
    <property type="entry name" value="PROTEIN NYNRIN-LIKE"/>
    <property type="match status" value="1"/>
</dbReference>
<dbReference type="InterPro" id="IPR002156">
    <property type="entry name" value="RNaseH_domain"/>
</dbReference>
<feature type="compositionally biased region" description="Polar residues" evidence="1">
    <location>
        <begin position="14"/>
        <end position="27"/>
    </location>
</feature>
<gene>
    <name evidence="4" type="ORF">Sradi_3149300</name>
</gene>